<accession>A0ABU3KCU9</accession>
<protein>
    <submittedName>
        <fullName evidence="2">Uncharacterized protein</fullName>
    </submittedName>
</protein>
<sequence length="55" mass="5529">MDVSAVSAASAGHEVHTKASASEKQSPPPPPPAQGDSVEISDDAKTLASKSVLDE</sequence>
<organism evidence="2 3">
    <name type="scientific">Candidatus Nitronereus thalassa</name>
    <dbReference type="NCBI Taxonomy" id="3020898"/>
    <lineage>
        <taxon>Bacteria</taxon>
        <taxon>Pseudomonadati</taxon>
        <taxon>Nitrospirota</taxon>
        <taxon>Nitrospiria</taxon>
        <taxon>Nitrospirales</taxon>
        <taxon>Nitrospiraceae</taxon>
        <taxon>Candidatus Nitronereus</taxon>
    </lineage>
</organism>
<gene>
    <name evidence="2" type="ORF">PPG34_18115</name>
</gene>
<comment type="caution">
    <text evidence="2">The sequence shown here is derived from an EMBL/GenBank/DDBJ whole genome shotgun (WGS) entry which is preliminary data.</text>
</comment>
<name>A0ABU3KCU9_9BACT</name>
<dbReference type="Proteomes" id="UP001250932">
    <property type="component" value="Unassembled WGS sequence"/>
</dbReference>
<dbReference type="EMBL" id="JAQOUE010000002">
    <property type="protein sequence ID" value="MDT7044271.1"/>
    <property type="molecule type" value="Genomic_DNA"/>
</dbReference>
<evidence type="ECO:0000313" key="2">
    <source>
        <dbReference type="EMBL" id="MDT7044271.1"/>
    </source>
</evidence>
<proteinExistence type="predicted"/>
<evidence type="ECO:0000313" key="3">
    <source>
        <dbReference type="Proteomes" id="UP001250932"/>
    </source>
</evidence>
<evidence type="ECO:0000256" key="1">
    <source>
        <dbReference type="SAM" id="MobiDB-lite"/>
    </source>
</evidence>
<keyword evidence="3" id="KW-1185">Reference proteome</keyword>
<reference evidence="2 3" key="1">
    <citation type="journal article" date="2023" name="ISME J.">
        <title>Cultivation and genomic characterization of novel and ubiquitous marine nitrite-oxidizing bacteria from the Nitrospirales.</title>
        <authorList>
            <person name="Mueller A.J."/>
            <person name="Daebeler A."/>
            <person name="Herbold C.W."/>
            <person name="Kirkegaard R.H."/>
            <person name="Daims H."/>
        </authorList>
    </citation>
    <scope>NUCLEOTIDE SEQUENCE [LARGE SCALE GENOMIC DNA]</scope>
    <source>
        <strain evidence="2 3">EB</strain>
    </source>
</reference>
<feature type="region of interest" description="Disordered" evidence="1">
    <location>
        <begin position="1"/>
        <end position="55"/>
    </location>
</feature>
<dbReference type="RefSeq" id="WP_313834856.1">
    <property type="nucleotide sequence ID" value="NZ_JAQOUE010000002.1"/>
</dbReference>